<gene>
    <name evidence="6" type="ORF">METZ01_LOCUS43047</name>
</gene>
<dbReference type="PANTHER" id="PTHR33317:SF4">
    <property type="entry name" value="POLYNUCLEOTIDYL TRANSFERASE, RIBONUCLEASE H-LIKE SUPERFAMILY PROTEIN"/>
    <property type="match status" value="1"/>
</dbReference>
<dbReference type="Gene3D" id="3.30.420.140">
    <property type="entry name" value="YqgF/RNase H-like domain"/>
    <property type="match status" value="1"/>
</dbReference>
<keyword evidence="3" id="KW-0540">Nuclease</keyword>
<accession>A0A381RMK2</accession>
<dbReference type="GO" id="GO:0016787">
    <property type="term" value="F:hydrolase activity"/>
    <property type="evidence" value="ECO:0007669"/>
    <property type="project" value="UniProtKB-KW"/>
</dbReference>
<evidence type="ECO:0000259" key="5">
    <source>
        <dbReference type="SMART" id="SM00732"/>
    </source>
</evidence>
<protein>
    <recommendedName>
        <fullName evidence="5">YqgF/RNase H-like domain-containing protein</fullName>
    </recommendedName>
</protein>
<evidence type="ECO:0000256" key="3">
    <source>
        <dbReference type="ARBA" id="ARBA00022722"/>
    </source>
</evidence>
<feature type="non-terminal residue" evidence="6">
    <location>
        <position position="1"/>
    </location>
</feature>
<dbReference type="GO" id="GO:0000967">
    <property type="term" value="P:rRNA 5'-end processing"/>
    <property type="evidence" value="ECO:0007669"/>
    <property type="project" value="TreeGrafter"/>
</dbReference>
<keyword evidence="1" id="KW-0963">Cytoplasm</keyword>
<keyword evidence="4" id="KW-0378">Hydrolase</keyword>
<name>A0A381RMK2_9ZZZZ</name>
<organism evidence="6">
    <name type="scientific">marine metagenome</name>
    <dbReference type="NCBI Taxonomy" id="408172"/>
    <lineage>
        <taxon>unclassified sequences</taxon>
        <taxon>metagenomes</taxon>
        <taxon>ecological metagenomes</taxon>
    </lineage>
</organism>
<evidence type="ECO:0000313" key="6">
    <source>
        <dbReference type="EMBL" id="SUZ90193.1"/>
    </source>
</evidence>
<dbReference type="InterPro" id="IPR012337">
    <property type="entry name" value="RNaseH-like_sf"/>
</dbReference>
<evidence type="ECO:0000256" key="4">
    <source>
        <dbReference type="ARBA" id="ARBA00022801"/>
    </source>
</evidence>
<dbReference type="GO" id="GO:0005829">
    <property type="term" value="C:cytosol"/>
    <property type="evidence" value="ECO:0007669"/>
    <property type="project" value="TreeGrafter"/>
</dbReference>
<dbReference type="EMBL" id="UINC01001874">
    <property type="protein sequence ID" value="SUZ90193.1"/>
    <property type="molecule type" value="Genomic_DNA"/>
</dbReference>
<dbReference type="Pfam" id="PF03652">
    <property type="entry name" value="RuvX"/>
    <property type="match status" value="1"/>
</dbReference>
<feature type="domain" description="YqgF/RNase H-like" evidence="5">
    <location>
        <begin position="8"/>
        <end position="105"/>
    </location>
</feature>
<dbReference type="SMART" id="SM00732">
    <property type="entry name" value="YqgFc"/>
    <property type="match status" value="1"/>
</dbReference>
<proteinExistence type="inferred from homology"/>
<dbReference type="AlphaFoldDB" id="A0A381RMK2"/>
<dbReference type="NCBIfam" id="TIGR00250">
    <property type="entry name" value="RNAse_H_YqgF"/>
    <property type="match status" value="1"/>
</dbReference>
<keyword evidence="2" id="KW-0690">Ribosome biogenesis</keyword>
<dbReference type="InterPro" id="IPR006641">
    <property type="entry name" value="YqgF/RNaseH-like_dom"/>
</dbReference>
<reference evidence="6" key="1">
    <citation type="submission" date="2018-05" db="EMBL/GenBank/DDBJ databases">
        <authorList>
            <person name="Lanie J.A."/>
            <person name="Ng W.-L."/>
            <person name="Kazmierczak K.M."/>
            <person name="Andrzejewski T.M."/>
            <person name="Davidsen T.M."/>
            <person name="Wayne K.J."/>
            <person name="Tettelin H."/>
            <person name="Glass J.I."/>
            <person name="Rusch D."/>
            <person name="Podicherti R."/>
            <person name="Tsui H.-C.T."/>
            <person name="Winkler M.E."/>
        </authorList>
    </citation>
    <scope>NUCLEOTIDE SEQUENCE</scope>
</reference>
<dbReference type="InterPro" id="IPR037027">
    <property type="entry name" value="YqgF/RNaseH-like_dom_sf"/>
</dbReference>
<dbReference type="PANTHER" id="PTHR33317">
    <property type="entry name" value="POLYNUCLEOTIDYL TRANSFERASE, RIBONUCLEASE H-LIKE SUPERFAMILY PROTEIN"/>
    <property type="match status" value="1"/>
</dbReference>
<evidence type="ECO:0000256" key="1">
    <source>
        <dbReference type="ARBA" id="ARBA00022490"/>
    </source>
</evidence>
<sequence>VNDGQSKEILLAFDFGLARIGIATANLRTKTASPLTTLKNGRMLPWADLDHLIDQWAPSQLVVGLPSTRQETPFSSSAKAFAQSIHEKYQLPVAIIDESLTSRAASAELREARHLGFLPRRIKKNQIDSWAACLIARQWMSEQVDKCKTVVP</sequence>
<dbReference type="SUPFAM" id="SSF53098">
    <property type="entry name" value="Ribonuclease H-like"/>
    <property type="match status" value="1"/>
</dbReference>
<dbReference type="InterPro" id="IPR005227">
    <property type="entry name" value="YqgF"/>
</dbReference>
<dbReference type="HAMAP" id="MF_00651">
    <property type="entry name" value="Nuclease_YqgF"/>
    <property type="match status" value="1"/>
</dbReference>
<dbReference type="CDD" id="cd16964">
    <property type="entry name" value="YqgF"/>
    <property type="match status" value="1"/>
</dbReference>
<evidence type="ECO:0000256" key="2">
    <source>
        <dbReference type="ARBA" id="ARBA00022517"/>
    </source>
</evidence>
<dbReference type="GO" id="GO:0004518">
    <property type="term" value="F:nuclease activity"/>
    <property type="evidence" value="ECO:0007669"/>
    <property type="project" value="UniProtKB-KW"/>
</dbReference>